<comment type="similarity">
    <text evidence="2">Belongs to the peptidase M1 family.</text>
</comment>
<keyword evidence="4" id="KW-0645">Protease</keyword>
<feature type="binding site" evidence="11">
    <location>
        <position position="302"/>
    </location>
    <ligand>
        <name>Zn(2+)</name>
        <dbReference type="ChEBI" id="CHEBI:29105"/>
        <note>catalytic</note>
    </ligand>
</feature>
<dbReference type="Gene3D" id="1.25.40.320">
    <property type="entry name" value="Peptidase M1, leukotriene A4 hydrolase/aminopeptidase C-terminal domain"/>
    <property type="match status" value="1"/>
</dbReference>
<dbReference type="Pfam" id="PF01433">
    <property type="entry name" value="Peptidase_M1"/>
    <property type="match status" value="1"/>
</dbReference>
<dbReference type="InterPro" id="IPR014782">
    <property type="entry name" value="Peptidase_M1_dom"/>
</dbReference>
<dbReference type="PRINTS" id="PR00756">
    <property type="entry name" value="ALADIPTASE"/>
</dbReference>
<sequence>MCRVSSVDPNSFANLDQLHTQHVHLDLAVDFQRRELAGKARVRLVAVASDVTKAVLDTRALHIDDVQLAGHSAPVEYALKDAHPIYGSALCVTLPRAYAAGETLELVVSYKTTKESGALQWLAPSQTVGKQHPYLFTQCQAIHARSLAPVQDSPAIKLTYSASIRVPKPLRALMSALATGSDPGEDGASTIYRFEQRTKMPSYLIALVVGNLEGREVGPRSTVWSEPEVVERAAWEFVDTERFIATGEALLTPYEWGRYDLLVLPGSFPYGGMENPCLTFVTPTLLAGDRSLVDVVAHEIAHSWMGNLVTTRNWEHFWLNEGWTVFIERKIIGRLRGEPARQFSAMIGLTGLRKDIELFGPTNALTALTPNLTEVDPDDAFSRVPYEKGFNLLYYLEQLVGGPSVFEPYMKAHVQAFAGQSITTAEWKQFLYDYMSRHHGEAMVKTLDTVNWHAWFKEPGMPPVTNEYDHTLANACTELSKRQAASGADKGQFSADDIKDFTPYQKVLFLQLLADSKSVSKEKLDLMDAIYEFTHVVNCEIRFAWQMLCLHAAYVPIYPHVVAFVKEQGRMKYVRPLYR</sequence>
<dbReference type="InterPro" id="IPR001930">
    <property type="entry name" value="Peptidase_M1"/>
</dbReference>
<feature type="binding site" evidence="10">
    <location>
        <begin position="269"/>
        <end position="274"/>
    </location>
    <ligand>
        <name>a peptide</name>
        <dbReference type="ChEBI" id="CHEBI:60466"/>
    </ligand>
</feature>
<feature type="domain" description="Peptidase M1 leukotriene A4 hydrolase/aminopeptidase C-terminal" evidence="13">
    <location>
        <begin position="471"/>
        <end position="579"/>
    </location>
</feature>
<dbReference type="Gene3D" id="2.60.40.1730">
    <property type="entry name" value="tricorn interacting facor f3 domain"/>
    <property type="match status" value="1"/>
</dbReference>
<evidence type="ECO:0000256" key="6">
    <source>
        <dbReference type="ARBA" id="ARBA00022801"/>
    </source>
</evidence>
<dbReference type="InterPro" id="IPR049980">
    <property type="entry name" value="LTA4H_cat"/>
</dbReference>
<protein>
    <submittedName>
        <fullName evidence="14">Leukotriene A4 hydrolase</fullName>
    </submittedName>
</protein>
<evidence type="ECO:0000259" key="13">
    <source>
        <dbReference type="SMART" id="SM01263"/>
    </source>
</evidence>
<evidence type="ECO:0000256" key="9">
    <source>
        <dbReference type="PIRSR" id="PIRSR634015-1"/>
    </source>
</evidence>
<dbReference type="Pfam" id="PF17900">
    <property type="entry name" value="Peptidase_M1_N"/>
    <property type="match status" value="1"/>
</dbReference>
<feature type="binding site" evidence="10">
    <location>
        <begin position="570"/>
        <end position="572"/>
    </location>
    <ligand>
        <name>a peptide</name>
        <dbReference type="ChEBI" id="CHEBI:60466"/>
    </ligand>
</feature>
<dbReference type="InterPro" id="IPR015211">
    <property type="entry name" value="Peptidase_M1_C"/>
</dbReference>
<dbReference type="SMART" id="SM01263">
    <property type="entry name" value="Leuk-A4-hydro_C"/>
    <property type="match status" value="1"/>
</dbReference>
<dbReference type="Gene3D" id="1.10.390.10">
    <property type="entry name" value="Neutral Protease Domain 2"/>
    <property type="match status" value="1"/>
</dbReference>
<evidence type="ECO:0000256" key="12">
    <source>
        <dbReference type="SAM" id="Phobius"/>
    </source>
</evidence>
<keyword evidence="12" id="KW-0812">Transmembrane</keyword>
<dbReference type="InterPro" id="IPR027268">
    <property type="entry name" value="Peptidase_M4/M1_CTD_sf"/>
</dbReference>
<keyword evidence="3" id="KW-0963">Cytoplasm</keyword>
<name>A0A4P9YT78_9FUNG</name>
<accession>A0A4P9YT78</accession>
<evidence type="ECO:0000256" key="1">
    <source>
        <dbReference type="ARBA" id="ARBA00004496"/>
    </source>
</evidence>
<dbReference type="PANTHER" id="PTHR45726">
    <property type="entry name" value="LEUKOTRIENE A-4 HYDROLASE"/>
    <property type="match status" value="1"/>
</dbReference>
<feature type="binding site" evidence="11">
    <location>
        <position position="321"/>
    </location>
    <ligand>
        <name>Zn(2+)</name>
        <dbReference type="ChEBI" id="CHEBI:29105"/>
        <note>catalytic</note>
    </ligand>
</feature>
<dbReference type="SUPFAM" id="SSF63737">
    <property type="entry name" value="Leukotriene A4 hydrolase N-terminal domain"/>
    <property type="match status" value="1"/>
</dbReference>
<dbReference type="PANTHER" id="PTHR45726:SF3">
    <property type="entry name" value="LEUKOTRIENE A-4 HYDROLASE"/>
    <property type="match status" value="1"/>
</dbReference>
<keyword evidence="6 14" id="KW-0378">Hydrolase</keyword>
<dbReference type="SUPFAM" id="SSF55486">
    <property type="entry name" value="Metalloproteases ('zincins'), catalytic domain"/>
    <property type="match status" value="1"/>
</dbReference>
<dbReference type="GO" id="GO:0004301">
    <property type="term" value="F:epoxide hydrolase activity"/>
    <property type="evidence" value="ECO:0007669"/>
    <property type="project" value="TreeGrafter"/>
</dbReference>
<evidence type="ECO:0000256" key="4">
    <source>
        <dbReference type="ARBA" id="ARBA00022670"/>
    </source>
</evidence>
<dbReference type="InterPro" id="IPR034015">
    <property type="entry name" value="M1_LTA4H"/>
</dbReference>
<evidence type="ECO:0000313" key="15">
    <source>
        <dbReference type="Proteomes" id="UP000278143"/>
    </source>
</evidence>
<dbReference type="GO" id="GO:0005829">
    <property type="term" value="C:cytosol"/>
    <property type="evidence" value="ECO:0007669"/>
    <property type="project" value="TreeGrafter"/>
</dbReference>
<dbReference type="FunFam" id="2.60.40.1730:FF:000004">
    <property type="entry name" value="Leukotriene A(4) hydrolase"/>
    <property type="match status" value="1"/>
</dbReference>
<feature type="binding site" evidence="11">
    <location>
        <position position="298"/>
    </location>
    <ligand>
        <name>Zn(2+)</name>
        <dbReference type="ChEBI" id="CHEBI:29105"/>
        <note>catalytic</note>
    </ligand>
</feature>
<keyword evidence="15" id="KW-1185">Reference proteome</keyword>
<keyword evidence="5 11" id="KW-0479">Metal-binding</keyword>
<dbReference type="OrthoDB" id="79562at2759"/>
<dbReference type="InterPro" id="IPR038502">
    <property type="entry name" value="M1_LTA-4_hydro/amino_C_sf"/>
</dbReference>
<gene>
    <name evidence="14" type="ORF">SYNPS1DRAFT_33469</name>
</gene>
<evidence type="ECO:0000313" key="14">
    <source>
        <dbReference type="EMBL" id="RKP23183.1"/>
    </source>
</evidence>
<dbReference type="SUPFAM" id="SSF48371">
    <property type="entry name" value="ARM repeat"/>
    <property type="match status" value="1"/>
</dbReference>
<dbReference type="GO" id="GO:0006508">
    <property type="term" value="P:proteolysis"/>
    <property type="evidence" value="ECO:0007669"/>
    <property type="project" value="UniProtKB-KW"/>
</dbReference>
<evidence type="ECO:0000256" key="3">
    <source>
        <dbReference type="ARBA" id="ARBA00022490"/>
    </source>
</evidence>
<comment type="subcellular location">
    <subcellularLocation>
        <location evidence="1">Cytoplasm</location>
    </subcellularLocation>
</comment>
<keyword evidence="8" id="KW-0482">Metalloprotease</keyword>
<dbReference type="InterPro" id="IPR045357">
    <property type="entry name" value="Aminopeptidase_N-like_N"/>
</dbReference>
<dbReference type="CDD" id="cd09599">
    <property type="entry name" value="M1_LTA4H"/>
    <property type="match status" value="1"/>
</dbReference>
<evidence type="ECO:0000256" key="11">
    <source>
        <dbReference type="PIRSR" id="PIRSR634015-3"/>
    </source>
</evidence>
<dbReference type="Pfam" id="PF09127">
    <property type="entry name" value="Leuk-A4-hydro_C"/>
    <property type="match status" value="1"/>
</dbReference>
<feature type="active site" description="Proton acceptor" evidence="9">
    <location>
        <position position="299"/>
    </location>
</feature>
<dbReference type="GO" id="GO:0004177">
    <property type="term" value="F:aminopeptidase activity"/>
    <property type="evidence" value="ECO:0007669"/>
    <property type="project" value="TreeGrafter"/>
</dbReference>
<proteinExistence type="inferred from homology"/>
<keyword evidence="7 11" id="KW-0862">Zinc</keyword>
<evidence type="ECO:0000256" key="8">
    <source>
        <dbReference type="ARBA" id="ARBA00023049"/>
    </source>
</evidence>
<dbReference type="Gene3D" id="3.30.2010.30">
    <property type="match status" value="1"/>
</dbReference>
<evidence type="ECO:0000256" key="10">
    <source>
        <dbReference type="PIRSR" id="PIRSR634015-2"/>
    </source>
</evidence>
<feature type="binding site" evidence="10">
    <location>
        <begin position="138"/>
        <end position="140"/>
    </location>
    <ligand>
        <name>a peptide</name>
        <dbReference type="ChEBI" id="CHEBI:60466"/>
    </ligand>
</feature>
<dbReference type="InterPro" id="IPR016024">
    <property type="entry name" value="ARM-type_fold"/>
</dbReference>
<dbReference type="EMBL" id="KZ991234">
    <property type="protein sequence ID" value="RKP23183.1"/>
    <property type="molecule type" value="Genomic_DNA"/>
</dbReference>
<keyword evidence="12" id="KW-0472">Membrane</keyword>
<dbReference type="FunFam" id="3.30.2010.30:FF:000001">
    <property type="entry name" value="Leukotriene A(4) hydrolase"/>
    <property type="match status" value="1"/>
</dbReference>
<dbReference type="InterPro" id="IPR042097">
    <property type="entry name" value="Aminopeptidase_N-like_N_sf"/>
</dbReference>
<evidence type="ECO:0000256" key="5">
    <source>
        <dbReference type="ARBA" id="ARBA00022723"/>
    </source>
</evidence>
<organism evidence="14 15">
    <name type="scientific">Syncephalis pseudoplumigaleata</name>
    <dbReference type="NCBI Taxonomy" id="1712513"/>
    <lineage>
        <taxon>Eukaryota</taxon>
        <taxon>Fungi</taxon>
        <taxon>Fungi incertae sedis</taxon>
        <taxon>Zoopagomycota</taxon>
        <taxon>Zoopagomycotina</taxon>
        <taxon>Zoopagomycetes</taxon>
        <taxon>Zoopagales</taxon>
        <taxon>Piptocephalidaceae</taxon>
        <taxon>Syncephalis</taxon>
    </lineage>
</organism>
<dbReference type="AlphaFoldDB" id="A0A4P9YT78"/>
<dbReference type="GO" id="GO:0008237">
    <property type="term" value="F:metallopeptidase activity"/>
    <property type="evidence" value="ECO:0007669"/>
    <property type="project" value="UniProtKB-KW"/>
</dbReference>
<dbReference type="Proteomes" id="UP000278143">
    <property type="component" value="Unassembled WGS sequence"/>
</dbReference>
<reference evidence="15" key="1">
    <citation type="journal article" date="2018" name="Nat. Microbiol.">
        <title>Leveraging single-cell genomics to expand the fungal tree of life.</title>
        <authorList>
            <person name="Ahrendt S.R."/>
            <person name="Quandt C.A."/>
            <person name="Ciobanu D."/>
            <person name="Clum A."/>
            <person name="Salamov A."/>
            <person name="Andreopoulos B."/>
            <person name="Cheng J.F."/>
            <person name="Woyke T."/>
            <person name="Pelin A."/>
            <person name="Henrissat B."/>
            <person name="Reynolds N.K."/>
            <person name="Benny G.L."/>
            <person name="Smith M.E."/>
            <person name="James T.Y."/>
            <person name="Grigoriev I.V."/>
        </authorList>
    </citation>
    <scope>NUCLEOTIDE SEQUENCE [LARGE SCALE GENOMIC DNA]</scope>
    <source>
        <strain evidence="15">Benny S71-1</strain>
    </source>
</reference>
<dbReference type="FunFam" id="1.10.390.10:FF:000003">
    <property type="entry name" value="Leukotriene A(4) hydrolase"/>
    <property type="match status" value="1"/>
</dbReference>
<feature type="active site" description="Proton donor" evidence="9">
    <location>
        <position position="386"/>
    </location>
</feature>
<keyword evidence="12" id="KW-1133">Transmembrane helix</keyword>
<comment type="cofactor">
    <cofactor evidence="11">
        <name>Zn(2+)</name>
        <dbReference type="ChEBI" id="CHEBI:29105"/>
    </cofactor>
    <text evidence="11">Binds 1 zinc ion per subunit.</text>
</comment>
<dbReference type="GO" id="GO:0008270">
    <property type="term" value="F:zinc ion binding"/>
    <property type="evidence" value="ECO:0007669"/>
    <property type="project" value="InterPro"/>
</dbReference>
<evidence type="ECO:0000256" key="7">
    <source>
        <dbReference type="ARBA" id="ARBA00022833"/>
    </source>
</evidence>
<feature type="transmembrane region" description="Helical" evidence="12">
    <location>
        <begin position="543"/>
        <end position="565"/>
    </location>
</feature>
<evidence type="ECO:0000256" key="2">
    <source>
        <dbReference type="ARBA" id="ARBA00010136"/>
    </source>
</evidence>